<comment type="function">
    <text evidence="8">Catalyzes the ATP-dependent amidation of deamido-NAD to form NAD. Uses ammonia as a nitrogen source.</text>
</comment>
<dbReference type="EC" id="6.3.1.5" evidence="8 10"/>
<dbReference type="Pfam" id="PF02540">
    <property type="entry name" value="NAD_synthase"/>
    <property type="match status" value="1"/>
</dbReference>
<dbReference type="InterPro" id="IPR022926">
    <property type="entry name" value="NH(3)-dep_NAD(+)_synth"/>
</dbReference>
<feature type="binding site" description="in other chain" evidence="8">
    <location>
        <position position="148"/>
    </location>
    <ligand>
        <name>deamido-NAD(+)</name>
        <dbReference type="ChEBI" id="CHEBI:58437"/>
        <note>ligand shared between two neighboring subunits</note>
    </ligand>
</feature>
<evidence type="ECO:0000256" key="3">
    <source>
        <dbReference type="ARBA" id="ARBA00022723"/>
    </source>
</evidence>
<dbReference type="GeneID" id="74307813"/>
<evidence type="ECO:0000256" key="6">
    <source>
        <dbReference type="ARBA" id="ARBA00022842"/>
    </source>
</evidence>
<protein>
    <recommendedName>
        <fullName evidence="8 10">NH(3)-dependent NAD(+) synthetase</fullName>
        <ecNumber evidence="8 10">6.3.1.5</ecNumber>
    </recommendedName>
</protein>
<dbReference type="CDD" id="cd00553">
    <property type="entry name" value="NAD_synthase"/>
    <property type="match status" value="1"/>
</dbReference>
<feature type="binding site" evidence="8">
    <location>
        <position position="135"/>
    </location>
    <ligand>
        <name>ATP</name>
        <dbReference type="ChEBI" id="CHEBI:30616"/>
    </ligand>
</feature>
<keyword evidence="3 8" id="KW-0479">Metal-binding</keyword>
<keyword evidence="2 8" id="KW-0436">Ligase</keyword>
<dbReference type="NCBIfam" id="NF010587">
    <property type="entry name" value="PRK13980.1"/>
    <property type="match status" value="1"/>
</dbReference>
<evidence type="ECO:0000259" key="11">
    <source>
        <dbReference type="Pfam" id="PF02540"/>
    </source>
</evidence>
<keyword evidence="5 8" id="KW-0067">ATP-binding</keyword>
<dbReference type="AlphaFoldDB" id="A0A9E7PK77"/>
<reference evidence="12" key="1">
    <citation type="submission" date="2022-04" db="EMBL/GenBank/DDBJ databases">
        <title>Complete genome of Methanoplanus endosymbiosus DSM 3599.</title>
        <authorList>
            <person name="Chen S.-C."/>
            <person name="You Y.-T."/>
            <person name="Zhou Y.-Z."/>
            <person name="Lai M.-C."/>
        </authorList>
    </citation>
    <scope>NUCLEOTIDE SEQUENCE</scope>
    <source>
        <strain evidence="12">DSM 3599</strain>
    </source>
</reference>
<dbReference type="InterPro" id="IPR003694">
    <property type="entry name" value="NAD_synthase"/>
</dbReference>
<evidence type="ECO:0000256" key="4">
    <source>
        <dbReference type="ARBA" id="ARBA00022741"/>
    </source>
</evidence>
<evidence type="ECO:0000256" key="9">
    <source>
        <dbReference type="RuleBase" id="RU003811"/>
    </source>
</evidence>
<evidence type="ECO:0000256" key="5">
    <source>
        <dbReference type="ARBA" id="ARBA00022840"/>
    </source>
</evidence>
<dbReference type="GO" id="GO:0004359">
    <property type="term" value="F:glutaminase activity"/>
    <property type="evidence" value="ECO:0007669"/>
    <property type="project" value="InterPro"/>
</dbReference>
<dbReference type="GO" id="GO:0046872">
    <property type="term" value="F:metal ion binding"/>
    <property type="evidence" value="ECO:0007669"/>
    <property type="project" value="UniProtKB-KW"/>
</dbReference>
<dbReference type="KEGG" id="mend:L6E24_08885"/>
<evidence type="ECO:0000313" key="12">
    <source>
        <dbReference type="EMBL" id="UUX91488.1"/>
    </source>
</evidence>
<feature type="binding site" description="in other chain" evidence="8">
    <location>
        <begin position="237"/>
        <end position="238"/>
    </location>
    <ligand>
        <name>deamido-NAD(+)</name>
        <dbReference type="ChEBI" id="CHEBI:58437"/>
        <note>ligand shared between two neighboring subunits</note>
    </ligand>
</feature>
<evidence type="ECO:0000256" key="1">
    <source>
        <dbReference type="ARBA" id="ARBA00005859"/>
    </source>
</evidence>
<dbReference type="Proteomes" id="UP001060368">
    <property type="component" value="Chromosome"/>
</dbReference>
<proteinExistence type="inferred from homology"/>
<feature type="binding site" evidence="8">
    <location>
        <position position="186"/>
    </location>
    <ligand>
        <name>ATP</name>
        <dbReference type="ChEBI" id="CHEBI:30616"/>
    </ligand>
</feature>
<gene>
    <name evidence="8" type="primary">nadE</name>
    <name evidence="12" type="ORF">L6E24_08885</name>
</gene>
<keyword evidence="13" id="KW-1185">Reference proteome</keyword>
<keyword evidence="7 8" id="KW-0520">NAD</keyword>
<feature type="binding site" evidence="8">
    <location>
        <position position="164"/>
    </location>
    <ligand>
        <name>ATP</name>
        <dbReference type="ChEBI" id="CHEBI:30616"/>
    </ligand>
</feature>
<feature type="binding site" description="in other chain" evidence="8">
    <location>
        <position position="115"/>
    </location>
    <ligand>
        <name>deamido-NAD(+)</name>
        <dbReference type="ChEBI" id="CHEBI:58437"/>
        <note>ligand shared between two neighboring subunits</note>
    </ligand>
</feature>
<sequence>MNEECISCECQKIENMIRHTIWSAGKSRIVIGISGGIDSAVAAGLSAKAIGGENVYGYMLPSDVTPKEDIEDGKALCEKFGINFSVVPITDIQKAFERLPGYEDTDYLRGNLMARIRMTTLYYFANRDNALVCGTSNRSEYLLGYSTKHGDDSADIQPLLHLLKKNVRAVAHEIGVTEEIIEKKPSAGLYKGQSDEEELGFSYDTIDKAIENLEENGWKAGNDEEEAILKMIVNSAHKRTGAPNLLNIGKIHPARQSQ</sequence>
<evidence type="ECO:0000256" key="7">
    <source>
        <dbReference type="ARBA" id="ARBA00023027"/>
    </source>
</evidence>
<evidence type="ECO:0000256" key="8">
    <source>
        <dbReference type="HAMAP-Rule" id="MF_00193"/>
    </source>
</evidence>
<dbReference type="GO" id="GO:0005524">
    <property type="term" value="F:ATP binding"/>
    <property type="evidence" value="ECO:0007669"/>
    <property type="project" value="UniProtKB-UniRule"/>
</dbReference>
<dbReference type="PANTHER" id="PTHR23090:SF9">
    <property type="entry name" value="GLUTAMINE-DEPENDENT NAD(+) SYNTHETASE"/>
    <property type="match status" value="1"/>
</dbReference>
<comment type="pathway">
    <text evidence="8">Cofactor biosynthesis; NAD(+) biosynthesis; NAD(+) from deamido-NAD(+) (ammonia route): step 1/1.</text>
</comment>
<dbReference type="InterPro" id="IPR022310">
    <property type="entry name" value="NAD/GMP_synthase"/>
</dbReference>
<dbReference type="RefSeq" id="WP_257741640.1">
    <property type="nucleotide sequence ID" value="NZ_CP096115.1"/>
</dbReference>
<comment type="catalytic activity">
    <reaction evidence="8 10">
        <text>deamido-NAD(+) + NH4(+) + ATP = AMP + diphosphate + NAD(+) + H(+)</text>
        <dbReference type="Rhea" id="RHEA:21188"/>
        <dbReference type="ChEBI" id="CHEBI:15378"/>
        <dbReference type="ChEBI" id="CHEBI:28938"/>
        <dbReference type="ChEBI" id="CHEBI:30616"/>
        <dbReference type="ChEBI" id="CHEBI:33019"/>
        <dbReference type="ChEBI" id="CHEBI:57540"/>
        <dbReference type="ChEBI" id="CHEBI:58437"/>
        <dbReference type="ChEBI" id="CHEBI:456215"/>
        <dbReference type="EC" id="6.3.1.5"/>
    </reaction>
</comment>
<keyword evidence="4 8" id="KW-0547">Nucleotide-binding</keyword>
<feature type="domain" description="NAD/GMP synthase" evidence="11">
    <location>
        <begin position="10"/>
        <end position="240"/>
    </location>
</feature>
<dbReference type="Gene3D" id="3.40.50.620">
    <property type="entry name" value="HUPs"/>
    <property type="match status" value="1"/>
</dbReference>
<dbReference type="InterPro" id="IPR014729">
    <property type="entry name" value="Rossmann-like_a/b/a_fold"/>
</dbReference>
<comment type="subunit">
    <text evidence="8">Homodimer.</text>
</comment>
<accession>A0A9E7PK77</accession>
<organism evidence="12 13">
    <name type="scientific">Methanoplanus endosymbiosus</name>
    <dbReference type="NCBI Taxonomy" id="33865"/>
    <lineage>
        <taxon>Archaea</taxon>
        <taxon>Methanobacteriati</taxon>
        <taxon>Methanobacteriota</taxon>
        <taxon>Stenosarchaea group</taxon>
        <taxon>Methanomicrobia</taxon>
        <taxon>Methanomicrobiales</taxon>
        <taxon>Methanomicrobiaceae</taxon>
        <taxon>Methanoplanus</taxon>
    </lineage>
</organism>
<dbReference type="GO" id="GO:0005737">
    <property type="term" value="C:cytoplasm"/>
    <property type="evidence" value="ECO:0007669"/>
    <property type="project" value="InterPro"/>
</dbReference>
<dbReference type="EMBL" id="CP096115">
    <property type="protein sequence ID" value="UUX91488.1"/>
    <property type="molecule type" value="Genomic_DNA"/>
</dbReference>
<feature type="binding site" evidence="8">
    <location>
        <position position="155"/>
    </location>
    <ligand>
        <name>deamido-NAD(+)</name>
        <dbReference type="ChEBI" id="CHEBI:58437"/>
        <note>ligand shared between two neighboring subunits</note>
    </ligand>
</feature>
<evidence type="ECO:0000256" key="2">
    <source>
        <dbReference type="ARBA" id="ARBA00022598"/>
    </source>
</evidence>
<dbReference type="PANTHER" id="PTHR23090">
    <property type="entry name" value="NH 3 /GLUTAMINE-DEPENDENT NAD + SYNTHETASE"/>
    <property type="match status" value="1"/>
</dbReference>
<feature type="binding site" evidence="8">
    <location>
        <position position="38"/>
    </location>
    <ligand>
        <name>Mg(2+)</name>
        <dbReference type="ChEBI" id="CHEBI:18420"/>
    </ligand>
</feature>
<evidence type="ECO:0000313" key="13">
    <source>
        <dbReference type="Proteomes" id="UP001060368"/>
    </source>
</evidence>
<name>A0A9E7PK77_9EURY</name>
<dbReference type="GO" id="GO:0008795">
    <property type="term" value="F:NAD+ synthase activity"/>
    <property type="evidence" value="ECO:0007669"/>
    <property type="project" value="UniProtKB-UniRule"/>
</dbReference>
<dbReference type="NCBIfam" id="TIGR00552">
    <property type="entry name" value="nadE"/>
    <property type="match status" value="1"/>
</dbReference>
<feature type="binding site" evidence="8">
    <location>
        <begin position="32"/>
        <end position="39"/>
    </location>
    <ligand>
        <name>ATP</name>
        <dbReference type="ChEBI" id="CHEBI:30616"/>
    </ligand>
</feature>
<dbReference type="GO" id="GO:0003952">
    <property type="term" value="F:NAD+ synthase (glutamine-hydrolyzing) activity"/>
    <property type="evidence" value="ECO:0007669"/>
    <property type="project" value="InterPro"/>
</dbReference>
<dbReference type="GO" id="GO:0009435">
    <property type="term" value="P:NAD+ biosynthetic process"/>
    <property type="evidence" value="ECO:0007669"/>
    <property type="project" value="UniProtKB-UniRule"/>
</dbReference>
<dbReference type="SUPFAM" id="SSF52402">
    <property type="entry name" value="Adenine nucleotide alpha hydrolases-like"/>
    <property type="match status" value="1"/>
</dbReference>
<keyword evidence="6 8" id="KW-0460">Magnesium</keyword>
<evidence type="ECO:0000256" key="10">
    <source>
        <dbReference type="RuleBase" id="RU003812"/>
    </source>
</evidence>
<feature type="binding site" evidence="8">
    <location>
        <position position="140"/>
    </location>
    <ligand>
        <name>Mg(2+)</name>
        <dbReference type="ChEBI" id="CHEBI:18420"/>
    </ligand>
</feature>
<dbReference type="HAMAP" id="MF_00193">
    <property type="entry name" value="NadE_ammonia_dep"/>
    <property type="match status" value="1"/>
</dbReference>
<comment type="similarity">
    <text evidence="1 8 9">Belongs to the NAD synthetase family.</text>
</comment>